<comment type="caution">
    <text evidence="2">The sequence shown here is derived from an EMBL/GenBank/DDBJ whole genome shotgun (WGS) entry which is preliminary data.</text>
</comment>
<proteinExistence type="predicted"/>
<dbReference type="Proteomes" id="UP001312908">
    <property type="component" value="Unassembled WGS sequence"/>
</dbReference>
<organism evidence="2 3">
    <name type="scientific">Sorlinia euscelidii</name>
    <dbReference type="NCBI Taxonomy" id="3081148"/>
    <lineage>
        <taxon>Bacteria</taxon>
        <taxon>Pseudomonadati</taxon>
        <taxon>Pseudomonadota</taxon>
        <taxon>Alphaproteobacteria</taxon>
        <taxon>Acetobacterales</taxon>
        <taxon>Acetobacteraceae</taxon>
        <taxon>Sorlinia</taxon>
    </lineage>
</organism>
<evidence type="ECO:0000259" key="1">
    <source>
        <dbReference type="Pfam" id="PF04069"/>
    </source>
</evidence>
<dbReference type="Gene3D" id="3.40.190.100">
    <property type="entry name" value="Glycine betaine-binding periplasmic protein, domain 2"/>
    <property type="match status" value="1"/>
</dbReference>
<dbReference type="SUPFAM" id="SSF53850">
    <property type="entry name" value="Periplasmic binding protein-like II"/>
    <property type="match status" value="1"/>
</dbReference>
<protein>
    <recommendedName>
        <fullName evidence="1">ABC-type glycine betaine transport system substrate-binding domain-containing protein</fullName>
    </recommendedName>
</protein>
<gene>
    <name evidence="2" type="ORF">DOFOFD_10735</name>
</gene>
<dbReference type="EMBL" id="JAWJZY010000005">
    <property type="protein sequence ID" value="MEE8659481.1"/>
    <property type="molecule type" value="Genomic_DNA"/>
</dbReference>
<keyword evidence="3" id="KW-1185">Reference proteome</keyword>
<evidence type="ECO:0000313" key="2">
    <source>
        <dbReference type="EMBL" id="MEE8659481.1"/>
    </source>
</evidence>
<accession>A0ABU7U675</accession>
<sequence>MGVIKLGFLHTALHAGCASAVARVIEAHGFEVDYVDLTRGDVKDALFTNQLDIYASSWLPMDDDLLNGNYRAVGDLYQPLPSWLSVGDVVIGEDGAVTCDAIYAAESVRHLYADALQAFKRTSRKDVTIIDDEALYHQLNHAAQQNQRVLVAAMQPHAAFFDARFKLVEAGLLALGTPMRAPLLISENLAECGDPDLFDELSEMMLGVKVMSALDYAITVEGVDPEDAAESWQRGRLIPR</sequence>
<dbReference type="Gene3D" id="3.40.190.10">
    <property type="entry name" value="Periplasmic binding protein-like II"/>
    <property type="match status" value="1"/>
</dbReference>
<reference evidence="2 3" key="1">
    <citation type="submission" date="2023-10" db="EMBL/GenBank/DDBJ databases">
        <title>Sorlinia euscelidii gen. nov., sp. nov., an acetic acid bacteria isolated from the gut of Euscelidius variegatus emitter.</title>
        <authorList>
            <person name="Michoud G."/>
            <person name="Marasco R."/>
            <person name="Seferji K."/>
            <person name="Gonella E."/>
            <person name="Garuglieri E."/>
            <person name="Alma A."/>
            <person name="Mapelli F."/>
            <person name="Borin S."/>
            <person name="Daffonchio D."/>
            <person name="Crotti E."/>
        </authorList>
    </citation>
    <scope>NUCLEOTIDE SEQUENCE [LARGE SCALE GENOMIC DNA]</scope>
    <source>
        <strain evidence="2 3">EV16P</strain>
    </source>
</reference>
<evidence type="ECO:0000313" key="3">
    <source>
        <dbReference type="Proteomes" id="UP001312908"/>
    </source>
</evidence>
<feature type="domain" description="ABC-type glycine betaine transport system substrate-binding" evidence="1">
    <location>
        <begin position="131"/>
        <end position="232"/>
    </location>
</feature>
<dbReference type="Pfam" id="PF04069">
    <property type="entry name" value="OpuAC"/>
    <property type="match status" value="1"/>
</dbReference>
<dbReference type="InterPro" id="IPR007210">
    <property type="entry name" value="ABC_Gly_betaine_transp_sub-bd"/>
</dbReference>
<name>A0ABU7U675_9PROT</name>
<dbReference type="RefSeq" id="WP_394820291.1">
    <property type="nucleotide sequence ID" value="NZ_JAWJZY010000005.1"/>
</dbReference>